<dbReference type="GO" id="GO:0008270">
    <property type="term" value="F:zinc ion binding"/>
    <property type="evidence" value="ECO:0007669"/>
    <property type="project" value="TreeGrafter"/>
</dbReference>
<dbReference type="GO" id="GO:0005829">
    <property type="term" value="C:cytosol"/>
    <property type="evidence" value="ECO:0007669"/>
    <property type="project" value="TreeGrafter"/>
</dbReference>
<dbReference type="GO" id="GO:0072527">
    <property type="term" value="P:pyrimidine-containing compound metabolic process"/>
    <property type="evidence" value="ECO:0007669"/>
    <property type="project" value="UniProtKB-ARBA"/>
</dbReference>
<reference evidence="4" key="1">
    <citation type="journal article" date="2014" name="Front. Microbiol.">
        <title>High frequency of phylogenetically diverse reductive dehalogenase-homologous genes in deep subseafloor sedimentary metagenomes.</title>
        <authorList>
            <person name="Kawai M."/>
            <person name="Futagami T."/>
            <person name="Toyoda A."/>
            <person name="Takaki Y."/>
            <person name="Nishi S."/>
            <person name="Hori S."/>
            <person name="Arai W."/>
            <person name="Tsubouchi T."/>
            <person name="Morono Y."/>
            <person name="Uchiyama I."/>
            <person name="Ito T."/>
            <person name="Fujiyama A."/>
            <person name="Inagaki F."/>
            <person name="Takami H."/>
        </authorList>
    </citation>
    <scope>NUCLEOTIDE SEQUENCE</scope>
    <source>
        <strain evidence="4">Expedition CK06-06</strain>
    </source>
</reference>
<dbReference type="GO" id="GO:0055086">
    <property type="term" value="P:nucleobase-containing small molecule metabolic process"/>
    <property type="evidence" value="ECO:0007669"/>
    <property type="project" value="UniProtKB-ARBA"/>
</dbReference>
<sequence>MNGRVAEVPGRHTENGMREDGPTETDSLRSLARGARAAAYAPYSGFRVGACLEAADGRCFEGCNVENASYAVTMCAERVALGAAVAAGAR</sequence>
<dbReference type="GO" id="GO:0004126">
    <property type="term" value="F:cytidine deaminase activity"/>
    <property type="evidence" value="ECO:0007669"/>
    <property type="project" value="TreeGrafter"/>
</dbReference>
<name>X0XXN4_9ZZZZ</name>
<feature type="non-terminal residue" evidence="4">
    <location>
        <position position="90"/>
    </location>
</feature>
<dbReference type="Pfam" id="PF00383">
    <property type="entry name" value="dCMP_cyt_deam_1"/>
    <property type="match status" value="1"/>
</dbReference>
<dbReference type="InterPro" id="IPR002125">
    <property type="entry name" value="CMP_dCMP_dom"/>
</dbReference>
<dbReference type="InterPro" id="IPR016193">
    <property type="entry name" value="Cytidine_deaminase-like"/>
</dbReference>
<dbReference type="Gene3D" id="3.40.140.10">
    <property type="entry name" value="Cytidine Deaminase, domain 2"/>
    <property type="match status" value="1"/>
</dbReference>
<protein>
    <recommendedName>
        <fullName evidence="3">CMP/dCMP-type deaminase domain-containing protein</fullName>
    </recommendedName>
</protein>
<dbReference type="PROSITE" id="PS51747">
    <property type="entry name" value="CYT_DCMP_DEAMINASES_2"/>
    <property type="match status" value="1"/>
</dbReference>
<dbReference type="CDD" id="cd01283">
    <property type="entry name" value="cytidine_deaminase"/>
    <property type="match status" value="1"/>
</dbReference>
<evidence type="ECO:0000313" key="4">
    <source>
        <dbReference type="EMBL" id="GAG29496.1"/>
    </source>
</evidence>
<evidence type="ECO:0000256" key="2">
    <source>
        <dbReference type="SAM" id="MobiDB-lite"/>
    </source>
</evidence>
<evidence type="ECO:0000256" key="1">
    <source>
        <dbReference type="ARBA" id="ARBA00006576"/>
    </source>
</evidence>
<dbReference type="AlphaFoldDB" id="X0XXN4"/>
<feature type="region of interest" description="Disordered" evidence="2">
    <location>
        <begin position="1"/>
        <end position="29"/>
    </location>
</feature>
<dbReference type="SUPFAM" id="SSF53927">
    <property type="entry name" value="Cytidine deaminase-like"/>
    <property type="match status" value="1"/>
</dbReference>
<comment type="similarity">
    <text evidence="1">Belongs to the cytidine and deoxycytidylate deaminase family.</text>
</comment>
<dbReference type="EMBL" id="BARS01047757">
    <property type="protein sequence ID" value="GAG29496.1"/>
    <property type="molecule type" value="Genomic_DNA"/>
</dbReference>
<dbReference type="InterPro" id="IPR050202">
    <property type="entry name" value="Cyt/Deoxycyt_deaminase"/>
</dbReference>
<feature type="compositionally biased region" description="Basic and acidic residues" evidence="2">
    <location>
        <begin position="9"/>
        <end position="21"/>
    </location>
</feature>
<proteinExistence type="inferred from homology"/>
<dbReference type="NCBIfam" id="NF004064">
    <property type="entry name" value="PRK05578.1"/>
    <property type="match status" value="1"/>
</dbReference>
<dbReference type="PANTHER" id="PTHR11644:SF2">
    <property type="entry name" value="CYTIDINE DEAMINASE"/>
    <property type="match status" value="1"/>
</dbReference>
<evidence type="ECO:0000259" key="3">
    <source>
        <dbReference type="PROSITE" id="PS51747"/>
    </source>
</evidence>
<organism evidence="4">
    <name type="scientific">marine sediment metagenome</name>
    <dbReference type="NCBI Taxonomy" id="412755"/>
    <lineage>
        <taxon>unclassified sequences</taxon>
        <taxon>metagenomes</taxon>
        <taxon>ecological metagenomes</taxon>
    </lineage>
</organism>
<feature type="domain" description="CMP/dCMP-type deaminase" evidence="3">
    <location>
        <begin position="23"/>
        <end position="90"/>
    </location>
</feature>
<accession>X0XXN4</accession>
<comment type="caution">
    <text evidence="4">The sequence shown here is derived from an EMBL/GenBank/DDBJ whole genome shotgun (WGS) entry which is preliminary data.</text>
</comment>
<gene>
    <name evidence="4" type="ORF">S01H1_71691</name>
</gene>
<dbReference type="PANTHER" id="PTHR11644">
    <property type="entry name" value="CYTIDINE DEAMINASE"/>
    <property type="match status" value="1"/>
</dbReference>